<dbReference type="AlphaFoldDB" id="A0A8H7TKB4"/>
<dbReference type="InterPro" id="IPR015424">
    <property type="entry name" value="PyrdxlP-dep_Trfase"/>
</dbReference>
<dbReference type="GO" id="GO:0006520">
    <property type="term" value="P:amino acid metabolic process"/>
    <property type="evidence" value="ECO:0007669"/>
    <property type="project" value="TreeGrafter"/>
</dbReference>
<sequence length="404" mass="44890">MNDAMDEAAKHHLSQRGAENFSKGNHWAPIERALVNVWDKDSNAEGIINLGLAENSLMHSEIASFLEKNFQVLPSKHLTYGTGPLGSLRLRTALSSLFTTHFHSLAPIPPSQILPYSSISALTDALTWSICNEGEGIMIPRPLYTGFRVDIPQRSRGVIVPVSFSGLDHAFERAWRKCEEDGIKVKAVLLTNPHNPLGKCYPASALKSVAKFCGKHGLHLICDEIYALSVFENRENPGVETFTSILSVDLEGLIDEGMVHVMYGPSKDFCANGLRLGALCSKNEGLIGAVASLAVFSWSPYVLQDLWAALLEDTDYLSWFISTNQHRLSENHSLALSFLASHNIKFFRGSNAGVFIWIDFRDYFSIETSEGSVEQKREMEKRFVKRCEETGLFVGYGSNSSVRR</sequence>
<dbReference type="PRINTS" id="PR00753">
    <property type="entry name" value="ACCSYNTHASE"/>
</dbReference>
<dbReference type="SUPFAM" id="SSF53383">
    <property type="entry name" value="PLP-dependent transferases"/>
    <property type="match status" value="1"/>
</dbReference>
<dbReference type="InterPro" id="IPR015421">
    <property type="entry name" value="PyrdxlP-dep_Trfase_major"/>
</dbReference>
<feature type="domain" description="Aminotransferase class I/classII large" evidence="2">
    <location>
        <begin position="47"/>
        <end position="368"/>
    </location>
</feature>
<dbReference type="EMBL" id="JAFJYH010000082">
    <property type="protein sequence ID" value="KAG4420498.1"/>
    <property type="molecule type" value="Genomic_DNA"/>
</dbReference>
<evidence type="ECO:0000313" key="3">
    <source>
        <dbReference type="EMBL" id="KAG4420498.1"/>
    </source>
</evidence>
<dbReference type="Proteomes" id="UP000664132">
    <property type="component" value="Unassembled WGS sequence"/>
</dbReference>
<dbReference type="InterPro" id="IPR015422">
    <property type="entry name" value="PyrdxlP-dep_Trfase_small"/>
</dbReference>
<proteinExistence type="predicted"/>
<dbReference type="Gene3D" id="3.40.640.10">
    <property type="entry name" value="Type I PLP-dependent aspartate aminotransferase-like (Major domain)"/>
    <property type="match status" value="1"/>
</dbReference>
<name>A0A8H7TKB4_9HELO</name>
<keyword evidence="4" id="KW-1185">Reference proteome</keyword>
<dbReference type="InterPro" id="IPR050478">
    <property type="entry name" value="Ethylene_sulfur-biosynth"/>
</dbReference>
<keyword evidence="1" id="KW-0663">Pyridoxal phosphate</keyword>
<dbReference type="GO" id="GO:0008483">
    <property type="term" value="F:transaminase activity"/>
    <property type="evidence" value="ECO:0007669"/>
    <property type="project" value="TreeGrafter"/>
</dbReference>
<gene>
    <name evidence="3" type="ORF">IFR04_006318</name>
</gene>
<dbReference type="CDD" id="cd00609">
    <property type="entry name" value="AAT_like"/>
    <property type="match status" value="1"/>
</dbReference>
<evidence type="ECO:0000313" key="4">
    <source>
        <dbReference type="Proteomes" id="UP000664132"/>
    </source>
</evidence>
<accession>A0A8H7TKB4</accession>
<dbReference type="InterPro" id="IPR004839">
    <property type="entry name" value="Aminotransferase_I/II_large"/>
</dbReference>
<comment type="caution">
    <text evidence="3">The sequence shown here is derived from an EMBL/GenBank/DDBJ whole genome shotgun (WGS) entry which is preliminary data.</text>
</comment>
<dbReference type="Gene3D" id="3.90.1150.10">
    <property type="entry name" value="Aspartate Aminotransferase, domain 1"/>
    <property type="match status" value="1"/>
</dbReference>
<organism evidence="3 4">
    <name type="scientific">Cadophora malorum</name>
    <dbReference type="NCBI Taxonomy" id="108018"/>
    <lineage>
        <taxon>Eukaryota</taxon>
        <taxon>Fungi</taxon>
        <taxon>Dikarya</taxon>
        <taxon>Ascomycota</taxon>
        <taxon>Pezizomycotina</taxon>
        <taxon>Leotiomycetes</taxon>
        <taxon>Helotiales</taxon>
        <taxon>Ploettnerulaceae</taxon>
        <taxon>Cadophora</taxon>
    </lineage>
</organism>
<protein>
    <recommendedName>
        <fullName evidence="2">Aminotransferase class I/classII large domain-containing protein</fullName>
    </recommendedName>
</protein>
<dbReference type="GO" id="GO:0030170">
    <property type="term" value="F:pyridoxal phosphate binding"/>
    <property type="evidence" value="ECO:0007669"/>
    <property type="project" value="InterPro"/>
</dbReference>
<reference evidence="3" key="1">
    <citation type="submission" date="2021-02" db="EMBL/GenBank/DDBJ databases">
        <title>Genome sequence Cadophora malorum strain M34.</title>
        <authorList>
            <person name="Stefanovic E."/>
            <person name="Vu D."/>
            <person name="Scully C."/>
            <person name="Dijksterhuis J."/>
            <person name="Roader J."/>
            <person name="Houbraken J."/>
        </authorList>
    </citation>
    <scope>NUCLEOTIDE SEQUENCE</scope>
    <source>
        <strain evidence="3">M34</strain>
    </source>
</reference>
<dbReference type="PANTHER" id="PTHR43795:SF39">
    <property type="entry name" value="AMINOTRANSFERASE CLASS I_CLASSII DOMAIN-CONTAINING PROTEIN"/>
    <property type="match status" value="1"/>
</dbReference>
<dbReference type="Pfam" id="PF00155">
    <property type="entry name" value="Aminotran_1_2"/>
    <property type="match status" value="1"/>
</dbReference>
<dbReference type="PANTHER" id="PTHR43795">
    <property type="entry name" value="BIFUNCTIONAL ASPARTATE AMINOTRANSFERASE AND GLUTAMATE/ASPARTATE-PREPHENATE AMINOTRANSFERASE-RELATED"/>
    <property type="match status" value="1"/>
</dbReference>
<dbReference type="OrthoDB" id="7042322at2759"/>
<evidence type="ECO:0000256" key="1">
    <source>
        <dbReference type="ARBA" id="ARBA00022898"/>
    </source>
</evidence>
<evidence type="ECO:0000259" key="2">
    <source>
        <dbReference type="Pfam" id="PF00155"/>
    </source>
</evidence>